<feature type="region of interest" description="Disordered" evidence="1">
    <location>
        <begin position="143"/>
        <end position="169"/>
    </location>
</feature>
<accession>A0A1Q3BJZ1</accession>
<feature type="region of interest" description="Disordered" evidence="1">
    <location>
        <begin position="229"/>
        <end position="261"/>
    </location>
</feature>
<feature type="compositionally biased region" description="Basic residues" evidence="1">
    <location>
        <begin position="243"/>
        <end position="252"/>
    </location>
</feature>
<evidence type="ECO:0000313" key="3">
    <source>
        <dbReference type="Proteomes" id="UP000187406"/>
    </source>
</evidence>
<protein>
    <submittedName>
        <fullName evidence="2">DUF4283 domain-containing protein</fullName>
    </submittedName>
</protein>
<gene>
    <name evidence="2" type="ORF">CFOL_v3_11788</name>
</gene>
<proteinExistence type="predicted"/>
<dbReference type="EMBL" id="BDDD01000627">
    <property type="protein sequence ID" value="GAV68285.1"/>
    <property type="molecule type" value="Genomic_DNA"/>
</dbReference>
<reference evidence="3" key="1">
    <citation type="submission" date="2016-04" db="EMBL/GenBank/DDBJ databases">
        <title>Cephalotus genome sequencing.</title>
        <authorList>
            <person name="Fukushima K."/>
            <person name="Hasebe M."/>
            <person name="Fang X."/>
        </authorList>
    </citation>
    <scope>NUCLEOTIDE SEQUENCE [LARGE SCALE GENOMIC DNA]</scope>
    <source>
        <strain evidence="3">cv. St1</strain>
    </source>
</reference>
<dbReference type="Proteomes" id="UP000187406">
    <property type="component" value="Unassembled WGS sequence"/>
</dbReference>
<name>A0A1Q3BJZ1_CEPFO</name>
<feature type="non-terminal residue" evidence="2">
    <location>
        <position position="1"/>
    </location>
</feature>
<dbReference type="AlphaFoldDB" id="A0A1Q3BJZ1"/>
<comment type="caution">
    <text evidence="2">The sequence shown here is derived from an EMBL/GenBank/DDBJ whole genome shotgun (WGS) entry which is preliminary data.</text>
</comment>
<dbReference type="PANTHER" id="PTHR31286:SF165">
    <property type="entry name" value="DUF4283 DOMAIN-CONTAINING PROTEIN"/>
    <property type="match status" value="1"/>
</dbReference>
<sequence length="274" mass="29679">IPVWVKLSNVPIQFWTKMGLSYIASVLGRPLYMDTSTTNKIALSYARVCVDMAATSSFPSSILFELEDGVTTSIGVEYPGRPQACTMCKVFDHSNRTIPKATRREWLPKPVVEACRKPEDVEGWITFKRRNNRAEVEPVPTLLDGANVTSNDGKEDKGKASNHAPKAPMKVGENVIPSNNSPVPASATPDNNPLSSKVLSIDEGGALKDSKGKGMIDVSPLDISKDFMEKGTIVESPTGSTNGRKKKKKKGHSGIGALPSHPDDYCCCVECEGR</sequence>
<organism evidence="2 3">
    <name type="scientific">Cephalotus follicularis</name>
    <name type="common">Albany pitcher plant</name>
    <dbReference type="NCBI Taxonomy" id="3775"/>
    <lineage>
        <taxon>Eukaryota</taxon>
        <taxon>Viridiplantae</taxon>
        <taxon>Streptophyta</taxon>
        <taxon>Embryophyta</taxon>
        <taxon>Tracheophyta</taxon>
        <taxon>Spermatophyta</taxon>
        <taxon>Magnoliopsida</taxon>
        <taxon>eudicotyledons</taxon>
        <taxon>Gunneridae</taxon>
        <taxon>Pentapetalae</taxon>
        <taxon>rosids</taxon>
        <taxon>fabids</taxon>
        <taxon>Oxalidales</taxon>
        <taxon>Cephalotaceae</taxon>
        <taxon>Cephalotus</taxon>
    </lineage>
</organism>
<evidence type="ECO:0000256" key="1">
    <source>
        <dbReference type="SAM" id="MobiDB-lite"/>
    </source>
</evidence>
<dbReference type="InParanoid" id="A0A1Q3BJZ1"/>
<dbReference type="PANTHER" id="PTHR31286">
    <property type="entry name" value="GLYCINE-RICH CELL WALL STRUCTURAL PROTEIN 1.8-LIKE"/>
    <property type="match status" value="1"/>
</dbReference>
<keyword evidence="3" id="KW-1185">Reference proteome</keyword>
<evidence type="ECO:0000313" key="2">
    <source>
        <dbReference type="EMBL" id="GAV68285.1"/>
    </source>
</evidence>
<dbReference type="InterPro" id="IPR040256">
    <property type="entry name" value="At4g02000-like"/>
</dbReference>